<keyword evidence="2" id="KW-1185">Reference proteome</keyword>
<organism evidence="1 2">
    <name type="scientific">Cardiocondyla obscurior</name>
    <dbReference type="NCBI Taxonomy" id="286306"/>
    <lineage>
        <taxon>Eukaryota</taxon>
        <taxon>Metazoa</taxon>
        <taxon>Ecdysozoa</taxon>
        <taxon>Arthropoda</taxon>
        <taxon>Hexapoda</taxon>
        <taxon>Insecta</taxon>
        <taxon>Pterygota</taxon>
        <taxon>Neoptera</taxon>
        <taxon>Endopterygota</taxon>
        <taxon>Hymenoptera</taxon>
        <taxon>Apocrita</taxon>
        <taxon>Aculeata</taxon>
        <taxon>Formicoidea</taxon>
        <taxon>Formicidae</taxon>
        <taxon>Myrmicinae</taxon>
        <taxon>Cardiocondyla</taxon>
    </lineage>
</organism>
<reference evidence="1 2" key="1">
    <citation type="submission" date="2023-03" db="EMBL/GenBank/DDBJ databases">
        <title>High recombination rates correlate with genetic variation in Cardiocondyla obscurior ants.</title>
        <authorList>
            <person name="Errbii M."/>
        </authorList>
    </citation>
    <scope>NUCLEOTIDE SEQUENCE [LARGE SCALE GENOMIC DNA]</scope>
    <source>
        <strain evidence="1">Alpha-2009</strain>
        <tissue evidence="1">Whole body</tissue>
    </source>
</reference>
<dbReference type="AlphaFoldDB" id="A0AAW2GF52"/>
<gene>
    <name evidence="1" type="ORF">PUN28_004312</name>
</gene>
<dbReference type="EMBL" id="JADYXP020000004">
    <property type="protein sequence ID" value="KAL0125077.1"/>
    <property type="molecule type" value="Genomic_DNA"/>
</dbReference>
<evidence type="ECO:0000313" key="1">
    <source>
        <dbReference type="EMBL" id="KAL0125077.1"/>
    </source>
</evidence>
<comment type="caution">
    <text evidence="1">The sequence shown here is derived from an EMBL/GenBank/DDBJ whole genome shotgun (WGS) entry which is preliminary data.</text>
</comment>
<evidence type="ECO:0000313" key="2">
    <source>
        <dbReference type="Proteomes" id="UP001430953"/>
    </source>
</evidence>
<protein>
    <submittedName>
        <fullName evidence="1">Uncharacterized protein</fullName>
    </submittedName>
</protein>
<dbReference type="Proteomes" id="UP001430953">
    <property type="component" value="Unassembled WGS sequence"/>
</dbReference>
<name>A0AAW2GF52_9HYME</name>
<proteinExistence type="predicted"/>
<sequence length="82" mass="9697">METSWERKKKKKKKLCVSCDIQFIFISRKRISKKRAANDIKKCASNRTSSQAFRFEMFFRDSLMIPPAKSVAKRKIRSAHKN</sequence>
<accession>A0AAW2GF52</accession>